<dbReference type="Proteomes" id="UP000218287">
    <property type="component" value="Plasmid Plasmid2 dna"/>
</dbReference>
<sequence>MEVKVTITVDVPGLENDLANAMKDKGLSFQKLGEAAGVTGTAVWQITTNKNKSMKIETLGKIAKVLGIECQPSIESLAIEEVKSAFGETS</sequence>
<proteinExistence type="predicted"/>
<dbReference type="InterPro" id="IPR010982">
    <property type="entry name" value="Lambda_DNA-bd_dom_sf"/>
</dbReference>
<organism evidence="2 3">
    <name type="scientific">Anabaenopsis circularis NIES-21</name>
    <dbReference type="NCBI Taxonomy" id="1085406"/>
    <lineage>
        <taxon>Bacteria</taxon>
        <taxon>Bacillati</taxon>
        <taxon>Cyanobacteriota</taxon>
        <taxon>Cyanophyceae</taxon>
        <taxon>Nostocales</taxon>
        <taxon>Nodulariaceae</taxon>
        <taxon>Anabaenopsis</taxon>
    </lineage>
</organism>
<geneLocation type="plasmid" evidence="3">
    <name>Plasmid2 dna</name>
</geneLocation>
<dbReference type="EMBL" id="AP018176">
    <property type="protein sequence ID" value="BAY20228.1"/>
    <property type="molecule type" value="Genomic_DNA"/>
</dbReference>
<name>A0A1Z4GSC3_9CYAN</name>
<dbReference type="Gene3D" id="1.10.260.40">
    <property type="entry name" value="lambda repressor-like DNA-binding domains"/>
    <property type="match status" value="1"/>
</dbReference>
<dbReference type="PROSITE" id="PS50943">
    <property type="entry name" value="HTH_CROC1"/>
    <property type="match status" value="1"/>
</dbReference>
<dbReference type="GO" id="GO:0003677">
    <property type="term" value="F:DNA binding"/>
    <property type="evidence" value="ECO:0007669"/>
    <property type="project" value="InterPro"/>
</dbReference>
<feature type="domain" description="HTH cro/C1-type" evidence="1">
    <location>
        <begin position="18"/>
        <end position="77"/>
    </location>
</feature>
<protein>
    <submittedName>
        <fullName evidence="2">XRE family transcriptional regulator</fullName>
    </submittedName>
</protein>
<reference evidence="2 3" key="1">
    <citation type="submission" date="2017-06" db="EMBL/GenBank/DDBJ databases">
        <title>Genome sequencing of cyanobaciteial culture collection at National Institute for Environmental Studies (NIES).</title>
        <authorList>
            <person name="Hirose Y."/>
            <person name="Shimura Y."/>
            <person name="Fujisawa T."/>
            <person name="Nakamura Y."/>
            <person name="Kawachi M."/>
        </authorList>
    </citation>
    <scope>NUCLEOTIDE SEQUENCE [LARGE SCALE GENOMIC DNA]</scope>
    <source>
        <strain evidence="2 3">NIES-21</strain>
        <plasmid evidence="3">Plasmid2 dna</plasmid>
    </source>
</reference>
<dbReference type="SUPFAM" id="SSF47413">
    <property type="entry name" value="lambda repressor-like DNA-binding domains"/>
    <property type="match status" value="1"/>
</dbReference>
<gene>
    <name evidence="2" type="ORF">NIES21_60980</name>
</gene>
<keyword evidence="2" id="KW-0614">Plasmid</keyword>
<dbReference type="Pfam" id="PF13443">
    <property type="entry name" value="HTH_26"/>
    <property type="match status" value="1"/>
</dbReference>
<evidence type="ECO:0000259" key="1">
    <source>
        <dbReference type="PROSITE" id="PS50943"/>
    </source>
</evidence>
<keyword evidence="3" id="KW-1185">Reference proteome</keyword>
<dbReference type="InterPro" id="IPR001387">
    <property type="entry name" value="Cro/C1-type_HTH"/>
</dbReference>
<dbReference type="OrthoDB" id="515105at2"/>
<evidence type="ECO:0000313" key="3">
    <source>
        <dbReference type="Proteomes" id="UP000218287"/>
    </source>
</evidence>
<accession>A0A1Z4GSC3</accession>
<evidence type="ECO:0000313" key="2">
    <source>
        <dbReference type="EMBL" id="BAY20228.1"/>
    </source>
</evidence>
<dbReference type="CDD" id="cd00093">
    <property type="entry name" value="HTH_XRE"/>
    <property type="match status" value="1"/>
</dbReference>
<dbReference type="AlphaFoldDB" id="A0A1Z4GSC3"/>